<name>A0A9W8XB40_9PLEO</name>
<dbReference type="Proteomes" id="UP001140513">
    <property type="component" value="Unassembled WGS sequence"/>
</dbReference>
<evidence type="ECO:0000313" key="2">
    <source>
        <dbReference type="Proteomes" id="UP001140513"/>
    </source>
</evidence>
<dbReference type="OrthoDB" id="4738875at2759"/>
<comment type="caution">
    <text evidence="1">The sequence shown here is derived from an EMBL/GenBank/DDBJ whole genome shotgun (WGS) entry which is preliminary data.</text>
</comment>
<sequence length="126" mass="14341">MSLQLSLVTDDADFYKFAPLMFEAIHPNGNLTPEAQTLHASGFIAHKGFDPTVQWVKVTDTGTGEIIGVAQWLIIKDEKPPEFDFDGPPGTWKDEKEKLYAQDIYRSFVRYRRDVIRNNDLPIVGE</sequence>
<proteinExistence type="predicted"/>
<evidence type="ECO:0000313" key="1">
    <source>
        <dbReference type="EMBL" id="KAJ4345861.1"/>
    </source>
</evidence>
<organism evidence="1 2">
    <name type="scientific">Didymosphaeria variabile</name>
    <dbReference type="NCBI Taxonomy" id="1932322"/>
    <lineage>
        <taxon>Eukaryota</taxon>
        <taxon>Fungi</taxon>
        <taxon>Dikarya</taxon>
        <taxon>Ascomycota</taxon>
        <taxon>Pezizomycotina</taxon>
        <taxon>Dothideomycetes</taxon>
        <taxon>Pleosporomycetidae</taxon>
        <taxon>Pleosporales</taxon>
        <taxon>Massarineae</taxon>
        <taxon>Didymosphaeriaceae</taxon>
        <taxon>Didymosphaeria</taxon>
    </lineage>
</organism>
<accession>A0A9W8XB40</accession>
<dbReference type="AlphaFoldDB" id="A0A9W8XB40"/>
<keyword evidence="2" id="KW-1185">Reference proteome</keyword>
<protein>
    <submittedName>
        <fullName evidence="1">Uncharacterized protein</fullName>
    </submittedName>
</protein>
<dbReference type="GeneID" id="80915526"/>
<gene>
    <name evidence="1" type="ORF">N0V89_011996</name>
</gene>
<dbReference type="RefSeq" id="XP_056066025.1">
    <property type="nucleotide sequence ID" value="XM_056220722.1"/>
</dbReference>
<reference evidence="1" key="1">
    <citation type="submission" date="2022-10" db="EMBL/GenBank/DDBJ databases">
        <title>Tapping the CABI collections for fungal endophytes: first genome assemblies for Collariella, Neodidymelliopsis, Ascochyta clinopodiicola, Didymella pomorum, Didymosphaeria variabile, Neocosmospora piperis and Neocucurbitaria cava.</title>
        <authorList>
            <person name="Hill R."/>
        </authorList>
    </citation>
    <scope>NUCLEOTIDE SEQUENCE</scope>
    <source>
        <strain evidence="1">IMI 356815</strain>
    </source>
</reference>
<dbReference type="EMBL" id="JAPEUX010000009">
    <property type="protein sequence ID" value="KAJ4345861.1"/>
    <property type="molecule type" value="Genomic_DNA"/>
</dbReference>